<evidence type="ECO:0000313" key="3">
    <source>
        <dbReference type="Proteomes" id="UP000275078"/>
    </source>
</evidence>
<sequence length="446" mass="48183">MSPPPHLAVPPPISLVISADFLTILTTLHDSLGNLKTTPDEKQQHPRPRPMALLRPTPLLPSPPPSSRGINSPLPRHDLPPNPDGNLPCHQSLGHHNPSLRPIPAQLGMDQRARPTLALEPHRPTQRHGPASRSQLDQPRMAPASTAYRNRGVLEEERDGKDIDVWFGGALECGDTESGPDGKDRAGGAGAGCGSEGTDGEAEELVVVGELCGAGTVDVGTRALDGPGFDTVQVERAEEGARRGRDAMLGTDSSLREVCCDAGGDGSDTPGTYHTPIDCTTLPGRPIAEDKLEGGYRPGEPQSGLNAEHSVCAIPVTNETQTSINEILSRLGNETSWTTDHDSVYTAYVTPFRGCQSIIKIVSRENQEDPSEPGDLVFKIGRSYMIMHGGRGYCFLLGVEGEEDKVADYLMEYVSMEDPDDYDWESRCSVVQPSLLWELSHEEQKL</sequence>
<dbReference type="Proteomes" id="UP000275078">
    <property type="component" value="Unassembled WGS sequence"/>
</dbReference>
<evidence type="ECO:0000313" key="2">
    <source>
        <dbReference type="EMBL" id="RPA75053.1"/>
    </source>
</evidence>
<feature type="region of interest" description="Disordered" evidence="1">
    <location>
        <begin position="174"/>
        <end position="198"/>
    </location>
</feature>
<feature type="region of interest" description="Disordered" evidence="1">
    <location>
        <begin position="119"/>
        <end position="148"/>
    </location>
</feature>
<feature type="compositionally biased region" description="Gly residues" evidence="1">
    <location>
        <begin position="187"/>
        <end position="197"/>
    </location>
</feature>
<dbReference type="AlphaFoldDB" id="A0A3N4HMK7"/>
<name>A0A3N4HMK7_ASCIM</name>
<evidence type="ECO:0000256" key="1">
    <source>
        <dbReference type="SAM" id="MobiDB-lite"/>
    </source>
</evidence>
<proteinExistence type="predicted"/>
<protein>
    <submittedName>
        <fullName evidence="2">Uncharacterized protein</fullName>
    </submittedName>
</protein>
<gene>
    <name evidence="2" type="ORF">BJ508DRAFT_339309</name>
</gene>
<reference evidence="2 3" key="1">
    <citation type="journal article" date="2018" name="Nat. Ecol. Evol.">
        <title>Pezizomycetes genomes reveal the molecular basis of ectomycorrhizal truffle lifestyle.</title>
        <authorList>
            <person name="Murat C."/>
            <person name="Payen T."/>
            <person name="Noel B."/>
            <person name="Kuo A."/>
            <person name="Morin E."/>
            <person name="Chen J."/>
            <person name="Kohler A."/>
            <person name="Krizsan K."/>
            <person name="Balestrini R."/>
            <person name="Da Silva C."/>
            <person name="Montanini B."/>
            <person name="Hainaut M."/>
            <person name="Levati E."/>
            <person name="Barry K.W."/>
            <person name="Belfiori B."/>
            <person name="Cichocki N."/>
            <person name="Clum A."/>
            <person name="Dockter R.B."/>
            <person name="Fauchery L."/>
            <person name="Guy J."/>
            <person name="Iotti M."/>
            <person name="Le Tacon F."/>
            <person name="Lindquist E.A."/>
            <person name="Lipzen A."/>
            <person name="Malagnac F."/>
            <person name="Mello A."/>
            <person name="Molinier V."/>
            <person name="Miyauchi S."/>
            <person name="Poulain J."/>
            <person name="Riccioni C."/>
            <person name="Rubini A."/>
            <person name="Sitrit Y."/>
            <person name="Splivallo R."/>
            <person name="Traeger S."/>
            <person name="Wang M."/>
            <person name="Zifcakova L."/>
            <person name="Wipf D."/>
            <person name="Zambonelli A."/>
            <person name="Paolocci F."/>
            <person name="Nowrousian M."/>
            <person name="Ottonello S."/>
            <person name="Baldrian P."/>
            <person name="Spatafora J.W."/>
            <person name="Henrissat B."/>
            <person name="Nagy L.G."/>
            <person name="Aury J.M."/>
            <person name="Wincker P."/>
            <person name="Grigoriev I.V."/>
            <person name="Bonfante P."/>
            <person name="Martin F.M."/>
        </authorList>
    </citation>
    <scope>NUCLEOTIDE SEQUENCE [LARGE SCALE GENOMIC DNA]</scope>
    <source>
        <strain evidence="2 3">RN42</strain>
    </source>
</reference>
<organism evidence="2 3">
    <name type="scientific">Ascobolus immersus RN42</name>
    <dbReference type="NCBI Taxonomy" id="1160509"/>
    <lineage>
        <taxon>Eukaryota</taxon>
        <taxon>Fungi</taxon>
        <taxon>Dikarya</taxon>
        <taxon>Ascomycota</taxon>
        <taxon>Pezizomycotina</taxon>
        <taxon>Pezizomycetes</taxon>
        <taxon>Pezizales</taxon>
        <taxon>Ascobolaceae</taxon>
        <taxon>Ascobolus</taxon>
    </lineage>
</organism>
<keyword evidence="3" id="KW-1185">Reference proteome</keyword>
<dbReference type="EMBL" id="ML119773">
    <property type="protein sequence ID" value="RPA75053.1"/>
    <property type="molecule type" value="Genomic_DNA"/>
</dbReference>
<feature type="region of interest" description="Disordered" evidence="1">
    <location>
        <begin position="34"/>
        <end position="104"/>
    </location>
</feature>
<accession>A0A3N4HMK7</accession>